<evidence type="ECO:0000313" key="1">
    <source>
        <dbReference type="EMBL" id="GAH54253.1"/>
    </source>
</evidence>
<dbReference type="AlphaFoldDB" id="X1I9J4"/>
<accession>X1I9J4</accession>
<protein>
    <submittedName>
        <fullName evidence="1">Uncharacterized protein</fullName>
    </submittedName>
</protein>
<dbReference type="EMBL" id="BARU01020887">
    <property type="protein sequence ID" value="GAH54253.1"/>
    <property type="molecule type" value="Genomic_DNA"/>
</dbReference>
<reference evidence="1" key="1">
    <citation type="journal article" date="2014" name="Front. Microbiol.">
        <title>High frequency of phylogenetically diverse reductive dehalogenase-homologous genes in deep subseafloor sedimentary metagenomes.</title>
        <authorList>
            <person name="Kawai M."/>
            <person name="Futagami T."/>
            <person name="Toyoda A."/>
            <person name="Takaki Y."/>
            <person name="Nishi S."/>
            <person name="Hori S."/>
            <person name="Arai W."/>
            <person name="Tsubouchi T."/>
            <person name="Morono Y."/>
            <person name="Uchiyama I."/>
            <person name="Ito T."/>
            <person name="Fujiyama A."/>
            <person name="Inagaki F."/>
            <person name="Takami H."/>
        </authorList>
    </citation>
    <scope>NUCLEOTIDE SEQUENCE</scope>
    <source>
        <strain evidence="1">Expedition CK06-06</strain>
    </source>
</reference>
<comment type="caution">
    <text evidence="1">The sequence shown here is derived from an EMBL/GenBank/DDBJ whole genome shotgun (WGS) entry which is preliminary data.</text>
</comment>
<proteinExistence type="predicted"/>
<sequence length="84" mass="9290">MPIPLAAAEVLDGEFLGIRARLIDVAAASDRIDRAEGSVADDPRLDDIRRSLQILAGEAPDRAEKLQLLFSLPYQENWPADYDL</sequence>
<name>X1I9J4_9ZZZZ</name>
<organism evidence="1">
    <name type="scientific">marine sediment metagenome</name>
    <dbReference type="NCBI Taxonomy" id="412755"/>
    <lineage>
        <taxon>unclassified sequences</taxon>
        <taxon>metagenomes</taxon>
        <taxon>ecological metagenomes</taxon>
    </lineage>
</organism>
<gene>
    <name evidence="1" type="ORF">S03H2_34252</name>
</gene>